<dbReference type="Proteomes" id="UP000236634">
    <property type="component" value="Unassembled WGS sequence"/>
</dbReference>
<dbReference type="Pfam" id="PF04343">
    <property type="entry name" value="DUF488"/>
    <property type="match status" value="1"/>
</dbReference>
<dbReference type="EMBL" id="NBAX01000011">
    <property type="protein sequence ID" value="PNP92362.1"/>
    <property type="molecule type" value="Genomic_DNA"/>
</dbReference>
<name>A0A2K0XCT4_9BACT</name>
<accession>A0A2K0XCT4</accession>
<comment type="caution">
    <text evidence="1">The sequence shown here is derived from an EMBL/GenBank/DDBJ whole genome shotgun (WGS) entry which is preliminary data.</text>
</comment>
<sequence>MLKVLSKSVAELKYFVMEEGFLFSIGHGNKDVSELIEQLHHFNIEYLIDVRSVPYSKFHPQFNKEQLMHSINQIGNIKYVYMGDVLGGLPKDELCKTNGKMDYDKMKQRPVFQKGIQRLLVANEKKIKTCIMCSESNPADCHRTKLIGEVLREHHINLLHICTSHEKKIIIKSQQEVINEITKGNNLCDLFGNVTTFMSRNNY</sequence>
<dbReference type="AlphaFoldDB" id="A0A2K0XCT4"/>
<evidence type="ECO:0000313" key="2">
    <source>
        <dbReference type="Proteomes" id="UP000236634"/>
    </source>
</evidence>
<reference evidence="1 2" key="1">
    <citation type="submission" date="2017-03" db="EMBL/GenBank/DDBJ databases">
        <authorList>
            <person name="Afonso C.L."/>
            <person name="Miller P.J."/>
            <person name="Scott M.A."/>
            <person name="Spackman E."/>
            <person name="Goraichik I."/>
            <person name="Dimitrov K.M."/>
            <person name="Suarez D.L."/>
            <person name="Swayne D.E."/>
        </authorList>
    </citation>
    <scope>NUCLEOTIDE SEQUENCE [LARGE SCALE GENOMIC DNA]</scope>
    <source>
        <strain evidence="1 2">DNF00076</strain>
    </source>
</reference>
<dbReference type="PANTHER" id="PTHR39337">
    <property type="entry name" value="BLR5642 PROTEIN"/>
    <property type="match status" value="1"/>
</dbReference>
<dbReference type="PANTHER" id="PTHR39337:SF1">
    <property type="entry name" value="BLR5642 PROTEIN"/>
    <property type="match status" value="1"/>
</dbReference>
<organism evidence="1 2">
    <name type="scientific">Hoylesella timonensis</name>
    <dbReference type="NCBI Taxonomy" id="386414"/>
    <lineage>
        <taxon>Bacteria</taxon>
        <taxon>Pseudomonadati</taxon>
        <taxon>Bacteroidota</taxon>
        <taxon>Bacteroidia</taxon>
        <taxon>Bacteroidales</taxon>
        <taxon>Prevotellaceae</taxon>
        <taxon>Hoylesella</taxon>
    </lineage>
</organism>
<dbReference type="InterPro" id="IPR007438">
    <property type="entry name" value="DUF488"/>
</dbReference>
<evidence type="ECO:0008006" key="3">
    <source>
        <dbReference type="Google" id="ProtNLM"/>
    </source>
</evidence>
<protein>
    <recommendedName>
        <fullName evidence="3">DUF488 domain-containing protein</fullName>
    </recommendedName>
</protein>
<gene>
    <name evidence="1" type="ORF">BFS16_11035</name>
</gene>
<proteinExistence type="predicted"/>
<evidence type="ECO:0000313" key="1">
    <source>
        <dbReference type="EMBL" id="PNP92362.1"/>
    </source>
</evidence>